<name>A0A2P2LKR8_RHIMU</name>
<dbReference type="EMBL" id="GGEC01038076">
    <property type="protein sequence ID" value="MBX18560.1"/>
    <property type="molecule type" value="Transcribed_RNA"/>
</dbReference>
<evidence type="ECO:0000313" key="1">
    <source>
        <dbReference type="EMBL" id="MBX18560.1"/>
    </source>
</evidence>
<proteinExistence type="predicted"/>
<reference evidence="1" key="1">
    <citation type="submission" date="2018-02" db="EMBL/GenBank/DDBJ databases">
        <title>Rhizophora mucronata_Transcriptome.</title>
        <authorList>
            <person name="Meera S.P."/>
            <person name="Sreeshan A."/>
            <person name="Augustine A."/>
        </authorList>
    </citation>
    <scope>NUCLEOTIDE SEQUENCE</scope>
    <source>
        <tissue evidence="1">Leaf</tissue>
    </source>
</reference>
<organism evidence="1">
    <name type="scientific">Rhizophora mucronata</name>
    <name type="common">Asiatic mangrove</name>
    <dbReference type="NCBI Taxonomy" id="61149"/>
    <lineage>
        <taxon>Eukaryota</taxon>
        <taxon>Viridiplantae</taxon>
        <taxon>Streptophyta</taxon>
        <taxon>Embryophyta</taxon>
        <taxon>Tracheophyta</taxon>
        <taxon>Spermatophyta</taxon>
        <taxon>Magnoliopsida</taxon>
        <taxon>eudicotyledons</taxon>
        <taxon>Gunneridae</taxon>
        <taxon>Pentapetalae</taxon>
        <taxon>rosids</taxon>
        <taxon>fabids</taxon>
        <taxon>Malpighiales</taxon>
        <taxon>Rhizophoraceae</taxon>
        <taxon>Rhizophora</taxon>
    </lineage>
</organism>
<dbReference type="AlphaFoldDB" id="A0A2P2LKR8"/>
<protein>
    <submittedName>
        <fullName evidence="1">Uncharacterized protein LOC103448853</fullName>
    </submittedName>
</protein>
<sequence length="52" mass="6115">MKSFSFEMLTCDLKIILPNLHCFICTTHSFKDLFSYWKKKKVQLSIKCIANA</sequence>
<accession>A0A2P2LKR8</accession>